<reference evidence="8 9" key="1">
    <citation type="submission" date="2019-07" db="EMBL/GenBank/DDBJ databases">
        <title>Rapid identification of Enteric Bacteria from Whole Genome Sequences (WGS) using Average Nucleotide Identity (ANI).</title>
        <authorList>
            <person name="Lane C."/>
        </authorList>
    </citation>
    <scope>NUCLEOTIDE SEQUENCE [LARGE SCALE GENOMIC DNA]</scope>
    <source>
        <strain evidence="8 9">D2411</strain>
    </source>
</reference>
<comment type="caution">
    <text evidence="8">The sequence shown here is derived from an EMBL/GenBank/DDBJ whole genome shotgun (WGS) entry which is preliminary data.</text>
</comment>
<dbReference type="EC" id="2.1.1.72" evidence="2"/>
<keyword evidence="5" id="KW-0949">S-adenosyl-L-methionine</keyword>
<evidence type="ECO:0000313" key="9">
    <source>
        <dbReference type="Proteomes" id="UP000321812"/>
    </source>
</evidence>
<evidence type="ECO:0000259" key="7">
    <source>
        <dbReference type="Pfam" id="PF01555"/>
    </source>
</evidence>
<dbReference type="GO" id="GO:0008170">
    <property type="term" value="F:N-methyltransferase activity"/>
    <property type="evidence" value="ECO:0007669"/>
    <property type="project" value="InterPro"/>
</dbReference>
<evidence type="ECO:0000256" key="4">
    <source>
        <dbReference type="ARBA" id="ARBA00022679"/>
    </source>
</evidence>
<evidence type="ECO:0000256" key="2">
    <source>
        <dbReference type="ARBA" id="ARBA00011900"/>
    </source>
</evidence>
<dbReference type="Pfam" id="PF01555">
    <property type="entry name" value="N6_N4_Mtase"/>
    <property type="match status" value="1"/>
</dbReference>
<name>A0A562XEX0_CAMHY</name>
<dbReference type="Proteomes" id="UP000321812">
    <property type="component" value="Unassembled WGS sequence"/>
</dbReference>
<proteinExistence type="inferred from homology"/>
<feature type="domain" description="DNA methylase N-4/N-6" evidence="7">
    <location>
        <begin position="57"/>
        <end position="145"/>
    </location>
</feature>
<dbReference type="GO" id="GO:0032259">
    <property type="term" value="P:methylation"/>
    <property type="evidence" value="ECO:0007669"/>
    <property type="project" value="UniProtKB-KW"/>
</dbReference>
<dbReference type="AlphaFoldDB" id="A0A562XEX0"/>
<accession>A0A562XEX0</accession>
<evidence type="ECO:0000256" key="3">
    <source>
        <dbReference type="ARBA" id="ARBA00022603"/>
    </source>
</evidence>
<dbReference type="EMBL" id="VOAP01000013">
    <property type="protein sequence ID" value="TWO20650.1"/>
    <property type="molecule type" value="Genomic_DNA"/>
</dbReference>
<gene>
    <name evidence="8" type="ORF">YZ82_04860</name>
</gene>
<comment type="similarity">
    <text evidence="1">Belongs to the N(4)/N(6)-methyltransferase family.</text>
</comment>
<sequence length="153" mass="17591">MPALNWVGKDEVLRYNPPYHTLEKKYTFGAENSENMIIKGDNLLALKALLPQYENKIKCIYIDPPYNTGNENWVYNDNVNSKEIKKWLGEVVAKDDLSRHDKWLCMMLPRLKLLHRLLSDDGVIFISIDDNEMANLKLLCDEVMGGGICNSDT</sequence>
<organism evidence="8 9">
    <name type="scientific">Campylobacter hyointestinalis</name>
    <dbReference type="NCBI Taxonomy" id="198"/>
    <lineage>
        <taxon>Bacteria</taxon>
        <taxon>Pseudomonadati</taxon>
        <taxon>Campylobacterota</taxon>
        <taxon>Epsilonproteobacteria</taxon>
        <taxon>Campylobacterales</taxon>
        <taxon>Campylobacteraceae</taxon>
        <taxon>Campylobacter</taxon>
    </lineage>
</organism>
<keyword evidence="4 8" id="KW-0808">Transferase</keyword>
<dbReference type="InterPro" id="IPR002295">
    <property type="entry name" value="N4/N6-MTase_EcoPI_Mod-like"/>
</dbReference>
<dbReference type="InterPro" id="IPR029063">
    <property type="entry name" value="SAM-dependent_MTases_sf"/>
</dbReference>
<dbReference type="InterPro" id="IPR002941">
    <property type="entry name" value="DNA_methylase_N4/N6"/>
</dbReference>
<evidence type="ECO:0000256" key="5">
    <source>
        <dbReference type="ARBA" id="ARBA00022691"/>
    </source>
</evidence>
<dbReference type="PRINTS" id="PR00506">
    <property type="entry name" value="D21N6MTFRASE"/>
</dbReference>
<dbReference type="GO" id="GO:0009007">
    <property type="term" value="F:site-specific DNA-methyltransferase (adenine-specific) activity"/>
    <property type="evidence" value="ECO:0007669"/>
    <property type="project" value="UniProtKB-EC"/>
</dbReference>
<dbReference type="InterPro" id="IPR002052">
    <property type="entry name" value="DNA_methylase_N6_adenine_CS"/>
</dbReference>
<dbReference type="Gene3D" id="3.40.50.150">
    <property type="entry name" value="Vaccinia Virus protein VP39"/>
    <property type="match status" value="1"/>
</dbReference>
<dbReference type="PROSITE" id="PS00092">
    <property type="entry name" value="N6_MTASE"/>
    <property type="match status" value="1"/>
</dbReference>
<evidence type="ECO:0000256" key="1">
    <source>
        <dbReference type="ARBA" id="ARBA00006594"/>
    </source>
</evidence>
<evidence type="ECO:0000313" key="8">
    <source>
        <dbReference type="EMBL" id="TWO20650.1"/>
    </source>
</evidence>
<keyword evidence="3 8" id="KW-0489">Methyltransferase</keyword>
<dbReference type="SUPFAM" id="SSF53335">
    <property type="entry name" value="S-adenosyl-L-methionine-dependent methyltransferases"/>
    <property type="match status" value="1"/>
</dbReference>
<protein>
    <recommendedName>
        <fullName evidence="2">site-specific DNA-methyltransferase (adenine-specific)</fullName>
        <ecNumber evidence="2">2.1.1.72</ecNumber>
    </recommendedName>
</protein>
<comment type="catalytic activity">
    <reaction evidence="6">
        <text>a 2'-deoxyadenosine in DNA + S-adenosyl-L-methionine = an N(6)-methyl-2'-deoxyadenosine in DNA + S-adenosyl-L-homocysteine + H(+)</text>
        <dbReference type="Rhea" id="RHEA:15197"/>
        <dbReference type="Rhea" id="RHEA-COMP:12418"/>
        <dbReference type="Rhea" id="RHEA-COMP:12419"/>
        <dbReference type="ChEBI" id="CHEBI:15378"/>
        <dbReference type="ChEBI" id="CHEBI:57856"/>
        <dbReference type="ChEBI" id="CHEBI:59789"/>
        <dbReference type="ChEBI" id="CHEBI:90615"/>
        <dbReference type="ChEBI" id="CHEBI:90616"/>
        <dbReference type="EC" id="2.1.1.72"/>
    </reaction>
</comment>
<dbReference type="GO" id="GO:0003677">
    <property type="term" value="F:DNA binding"/>
    <property type="evidence" value="ECO:0007669"/>
    <property type="project" value="InterPro"/>
</dbReference>
<evidence type="ECO:0000256" key="6">
    <source>
        <dbReference type="ARBA" id="ARBA00047942"/>
    </source>
</evidence>
<dbReference type="RefSeq" id="WP_147497242.1">
    <property type="nucleotide sequence ID" value="NZ_VOAP01000013.1"/>
</dbReference>